<dbReference type="Gene3D" id="1.10.10.10">
    <property type="entry name" value="Winged helix-like DNA-binding domain superfamily/Winged helix DNA-binding domain"/>
    <property type="match status" value="1"/>
</dbReference>
<protein>
    <submittedName>
        <fullName evidence="2">ANTAR domain-containing protein</fullName>
    </submittedName>
</protein>
<dbReference type="InterPro" id="IPR005561">
    <property type="entry name" value="ANTAR"/>
</dbReference>
<dbReference type="Gene3D" id="3.40.50.2300">
    <property type="match status" value="1"/>
</dbReference>
<dbReference type="InterPro" id="IPR011006">
    <property type="entry name" value="CheY-like_superfamily"/>
</dbReference>
<organism evidence="2 3">
    <name type="scientific">Oryzicola mucosus</name>
    <dbReference type="NCBI Taxonomy" id="2767425"/>
    <lineage>
        <taxon>Bacteria</taxon>
        <taxon>Pseudomonadati</taxon>
        <taxon>Pseudomonadota</taxon>
        <taxon>Alphaproteobacteria</taxon>
        <taxon>Hyphomicrobiales</taxon>
        <taxon>Phyllobacteriaceae</taxon>
        <taxon>Oryzicola</taxon>
    </lineage>
</organism>
<dbReference type="EMBL" id="JACVVX010000010">
    <property type="protein sequence ID" value="MBD0417223.1"/>
    <property type="molecule type" value="Genomic_DNA"/>
</dbReference>
<name>A0A8J6U3R5_9HYPH</name>
<dbReference type="PROSITE" id="PS50921">
    <property type="entry name" value="ANTAR"/>
    <property type="match status" value="1"/>
</dbReference>
<dbReference type="InterPro" id="IPR049021">
    <property type="entry name" value="AmiR_N"/>
</dbReference>
<accession>A0A8J6U3R5</accession>
<dbReference type="GO" id="GO:0003723">
    <property type="term" value="F:RNA binding"/>
    <property type="evidence" value="ECO:0007669"/>
    <property type="project" value="InterPro"/>
</dbReference>
<dbReference type="Pfam" id="PF21332">
    <property type="entry name" value="AmiR_N"/>
    <property type="match status" value="1"/>
</dbReference>
<dbReference type="AlphaFoldDB" id="A0A8J6U3R5"/>
<dbReference type="SUPFAM" id="SSF52172">
    <property type="entry name" value="CheY-like"/>
    <property type="match status" value="1"/>
</dbReference>
<evidence type="ECO:0000313" key="3">
    <source>
        <dbReference type="Proteomes" id="UP000643405"/>
    </source>
</evidence>
<dbReference type="Proteomes" id="UP000643405">
    <property type="component" value="Unassembled WGS sequence"/>
</dbReference>
<gene>
    <name evidence="2" type="ORF">ICI42_21515</name>
</gene>
<keyword evidence="3" id="KW-1185">Reference proteome</keyword>
<proteinExistence type="predicted"/>
<sequence>MSVSIPNFSTMKALVVHRSDANVEALVSQLRRLNIFAICQWPPRNRDFAAVDMIFFDTDNGFDGMFGWSGSPPIPLIAMVGSETPGRLEWAIGQKPCAYMTKPVGSKGVFLALVTAFNAFEANAQREAAMLALEDRLRLRPIVVKIIFGLMKSLDIDDDAAFRILRNESMQRQMSIEECCSELAVSAAAQHKLILSQTPHGKIAQHPAKTR</sequence>
<comment type="caution">
    <text evidence="2">The sequence shown here is derived from an EMBL/GenBank/DDBJ whole genome shotgun (WGS) entry which is preliminary data.</text>
</comment>
<evidence type="ECO:0000313" key="2">
    <source>
        <dbReference type="EMBL" id="MBD0417223.1"/>
    </source>
</evidence>
<evidence type="ECO:0000259" key="1">
    <source>
        <dbReference type="PROSITE" id="PS50921"/>
    </source>
</evidence>
<dbReference type="Pfam" id="PF03861">
    <property type="entry name" value="ANTAR"/>
    <property type="match status" value="1"/>
</dbReference>
<dbReference type="InterPro" id="IPR036388">
    <property type="entry name" value="WH-like_DNA-bd_sf"/>
</dbReference>
<feature type="domain" description="ANTAR" evidence="1">
    <location>
        <begin position="123"/>
        <end position="184"/>
    </location>
</feature>
<dbReference type="RefSeq" id="WP_188166659.1">
    <property type="nucleotide sequence ID" value="NZ_JACVVX010000010.1"/>
</dbReference>
<reference evidence="2" key="1">
    <citation type="submission" date="2020-09" db="EMBL/GenBank/DDBJ databases">
        <title>Genome seq and assembly of Tianweitania sp.</title>
        <authorList>
            <person name="Chhetri G."/>
        </authorList>
    </citation>
    <scope>NUCLEOTIDE SEQUENCE</scope>
    <source>
        <strain evidence="2">Rool2</strain>
    </source>
</reference>